<dbReference type="NCBIfam" id="TIGR00360">
    <property type="entry name" value="ComEC_N-term"/>
    <property type="match status" value="1"/>
</dbReference>
<dbReference type="PANTHER" id="PTHR30619">
    <property type="entry name" value="DNA INTERNALIZATION/COMPETENCE PROTEIN COMEC/REC2"/>
    <property type="match status" value="1"/>
</dbReference>
<feature type="transmembrane region" description="Helical" evidence="6">
    <location>
        <begin position="380"/>
        <end position="399"/>
    </location>
</feature>
<evidence type="ECO:0000256" key="1">
    <source>
        <dbReference type="ARBA" id="ARBA00004651"/>
    </source>
</evidence>
<evidence type="ECO:0000256" key="5">
    <source>
        <dbReference type="ARBA" id="ARBA00023136"/>
    </source>
</evidence>
<keyword evidence="10" id="KW-1185">Reference proteome</keyword>
<dbReference type="EMBL" id="QICL01000007">
    <property type="protein sequence ID" value="PXV65521.1"/>
    <property type="molecule type" value="Genomic_DNA"/>
</dbReference>
<gene>
    <name evidence="9" type="ORF">CLV62_107118</name>
</gene>
<feature type="transmembrane region" description="Helical" evidence="6">
    <location>
        <begin position="506"/>
        <end position="525"/>
    </location>
</feature>
<dbReference type="InterPro" id="IPR025405">
    <property type="entry name" value="DUF4131"/>
</dbReference>
<feature type="transmembrane region" description="Helical" evidence="6">
    <location>
        <begin position="348"/>
        <end position="368"/>
    </location>
</feature>
<feature type="transmembrane region" description="Helical" evidence="6">
    <location>
        <begin position="9"/>
        <end position="26"/>
    </location>
</feature>
<evidence type="ECO:0000256" key="6">
    <source>
        <dbReference type="SAM" id="Phobius"/>
    </source>
</evidence>
<keyword evidence="4 6" id="KW-1133">Transmembrane helix</keyword>
<feature type="transmembrane region" description="Helical" evidence="6">
    <location>
        <begin position="405"/>
        <end position="431"/>
    </location>
</feature>
<dbReference type="AlphaFoldDB" id="A0A2V3PSM8"/>
<feature type="domain" description="ComEC/Rec2-related protein" evidence="7">
    <location>
        <begin position="223"/>
        <end position="497"/>
    </location>
</feature>
<evidence type="ECO:0000313" key="10">
    <source>
        <dbReference type="Proteomes" id="UP000247973"/>
    </source>
</evidence>
<name>A0A2V3PSM8_9BACT</name>
<protein>
    <submittedName>
        <fullName evidence="9">Competence protein ComEC</fullName>
    </submittedName>
</protein>
<feature type="transmembrane region" description="Helical" evidence="6">
    <location>
        <begin position="443"/>
        <end position="461"/>
    </location>
</feature>
<feature type="transmembrane region" description="Helical" evidence="6">
    <location>
        <begin position="481"/>
        <end position="499"/>
    </location>
</feature>
<feature type="domain" description="DUF4131" evidence="8">
    <location>
        <begin position="31"/>
        <end position="181"/>
    </location>
</feature>
<feature type="transmembrane region" description="Helical" evidence="6">
    <location>
        <begin position="325"/>
        <end position="342"/>
    </location>
</feature>
<dbReference type="Pfam" id="PF13567">
    <property type="entry name" value="DUF4131"/>
    <property type="match status" value="1"/>
</dbReference>
<evidence type="ECO:0000256" key="4">
    <source>
        <dbReference type="ARBA" id="ARBA00022989"/>
    </source>
</evidence>
<dbReference type="PANTHER" id="PTHR30619:SF1">
    <property type="entry name" value="RECOMBINATION PROTEIN 2"/>
    <property type="match status" value="1"/>
</dbReference>
<organism evidence="9 10">
    <name type="scientific">Dysgonomonas alginatilytica</name>
    <dbReference type="NCBI Taxonomy" id="1605892"/>
    <lineage>
        <taxon>Bacteria</taxon>
        <taxon>Pseudomonadati</taxon>
        <taxon>Bacteroidota</taxon>
        <taxon>Bacteroidia</taxon>
        <taxon>Bacteroidales</taxon>
        <taxon>Dysgonomonadaceae</taxon>
        <taxon>Dysgonomonas</taxon>
    </lineage>
</organism>
<dbReference type="Proteomes" id="UP000247973">
    <property type="component" value="Unassembled WGS sequence"/>
</dbReference>
<keyword evidence="3 6" id="KW-0812">Transmembrane</keyword>
<dbReference type="Pfam" id="PF03772">
    <property type="entry name" value="Competence"/>
    <property type="match status" value="1"/>
</dbReference>
<proteinExistence type="predicted"/>
<dbReference type="InterPro" id="IPR052159">
    <property type="entry name" value="Competence_DNA_uptake"/>
</dbReference>
<accession>A0A2V3PSM8</accession>
<keyword evidence="5 6" id="KW-0472">Membrane</keyword>
<dbReference type="InterPro" id="IPR004477">
    <property type="entry name" value="ComEC_N"/>
</dbReference>
<evidence type="ECO:0000259" key="8">
    <source>
        <dbReference type="Pfam" id="PF13567"/>
    </source>
</evidence>
<feature type="transmembrane region" description="Helical" evidence="6">
    <location>
        <begin position="32"/>
        <end position="48"/>
    </location>
</feature>
<evidence type="ECO:0000256" key="2">
    <source>
        <dbReference type="ARBA" id="ARBA00022475"/>
    </source>
</evidence>
<comment type="caution">
    <text evidence="9">The sequence shown here is derived from an EMBL/GenBank/DDBJ whole genome shotgun (WGS) entry which is preliminary data.</text>
</comment>
<sequence>MDKMTKSPFFRLLLPLVSGIVIQYYYHIGKWGIIPIVLGLGIMLYSYFVPEAKRLSRQFVFGYGVYLMMLGIGISSTMIRQQISAFNFQDVSEVYTATVIDLPQEKPRSYAYKVKLKDSDKQIVCYFSEDNILNKLNVGDTFTFFSQIQSFKNRGNADEFDYARYMYNKGYAGMTFVRSDRWQKEGYSDNNLFMKATRCRQYILKVYESLDLTRNEYAMLSALTLGYTDALSDEIVESFRATGVAHILAVSGMHVMIIFTVITSLLGFISRHSRYHWVKQVTVILFLWTYVFVIGFPPSALRACIMLTAFCVADMKGVRSYSFNTLFATAFLMLVWNPFWLFDMGFQLSFLAVLSMLFFMPVLSKMIPVRNKQLRYLRDIFNVSLSVQLGVFPLCLYYFGTFPVYFFITNLIIIPLITLAVYDAILIVFLAAIGTVNSSLAGYLYYLPIQLFKLLVKGTTWVSSFFEHLPYASLQNLKPSFIGLVLLWVIVVSTTYFFVKRKPKALIVSLASVLVLIGFAIKSTIDNKNTLIVYNRLQSTQVTYYIGYCKDEITGVDNHRLVVLNGLKYLIVAQDTWKGRFPTQKMKVDYLHLIENESLSLYSLNQVFDVGKVVLDGSLSEKTLKRFVLECEKLRIPYYDVSDNGVLRIFF</sequence>
<reference evidence="9 10" key="1">
    <citation type="submission" date="2018-03" db="EMBL/GenBank/DDBJ databases">
        <title>Genomic Encyclopedia of Archaeal and Bacterial Type Strains, Phase II (KMG-II): from individual species to whole genera.</title>
        <authorList>
            <person name="Goeker M."/>
        </authorList>
    </citation>
    <scope>NUCLEOTIDE SEQUENCE [LARGE SCALE GENOMIC DNA]</scope>
    <source>
        <strain evidence="9 10">DSM 100214</strain>
    </source>
</reference>
<keyword evidence="2" id="KW-1003">Cell membrane</keyword>
<comment type="subcellular location">
    <subcellularLocation>
        <location evidence="1">Cell membrane</location>
        <topology evidence="1">Multi-pass membrane protein</topology>
    </subcellularLocation>
</comment>
<feature type="transmembrane region" description="Helical" evidence="6">
    <location>
        <begin position="247"/>
        <end position="269"/>
    </location>
</feature>
<evidence type="ECO:0000256" key="3">
    <source>
        <dbReference type="ARBA" id="ARBA00022692"/>
    </source>
</evidence>
<dbReference type="RefSeq" id="WP_110310242.1">
    <property type="nucleotide sequence ID" value="NZ_QICL01000007.1"/>
</dbReference>
<dbReference type="GO" id="GO:0005886">
    <property type="term" value="C:plasma membrane"/>
    <property type="evidence" value="ECO:0007669"/>
    <property type="project" value="UniProtKB-SubCell"/>
</dbReference>
<evidence type="ECO:0000259" key="7">
    <source>
        <dbReference type="Pfam" id="PF03772"/>
    </source>
</evidence>
<dbReference type="OrthoDB" id="9761531at2"/>
<evidence type="ECO:0000313" key="9">
    <source>
        <dbReference type="EMBL" id="PXV65521.1"/>
    </source>
</evidence>